<keyword evidence="3" id="KW-1185">Reference proteome</keyword>
<evidence type="ECO:0000313" key="2">
    <source>
        <dbReference type="EMBL" id="MFC7667228.1"/>
    </source>
</evidence>
<keyword evidence="1" id="KW-0472">Membrane</keyword>
<name>A0ABW2U1A1_9BACT</name>
<gene>
    <name evidence="2" type="ORF">ACFQT0_07200</name>
</gene>
<accession>A0ABW2U1A1</accession>
<evidence type="ECO:0000256" key="1">
    <source>
        <dbReference type="SAM" id="Phobius"/>
    </source>
</evidence>
<feature type="transmembrane region" description="Helical" evidence="1">
    <location>
        <begin position="58"/>
        <end position="76"/>
    </location>
</feature>
<keyword evidence="1" id="KW-0812">Transmembrane</keyword>
<organism evidence="2 3">
    <name type="scientific">Hymenobacter humi</name>
    <dbReference type="NCBI Taxonomy" id="1411620"/>
    <lineage>
        <taxon>Bacteria</taxon>
        <taxon>Pseudomonadati</taxon>
        <taxon>Bacteroidota</taxon>
        <taxon>Cytophagia</taxon>
        <taxon>Cytophagales</taxon>
        <taxon>Hymenobacteraceae</taxon>
        <taxon>Hymenobacter</taxon>
    </lineage>
</organism>
<dbReference type="Proteomes" id="UP001596513">
    <property type="component" value="Unassembled WGS sequence"/>
</dbReference>
<reference evidence="3" key="1">
    <citation type="journal article" date="2019" name="Int. J. Syst. Evol. Microbiol.">
        <title>The Global Catalogue of Microorganisms (GCM) 10K type strain sequencing project: providing services to taxonomists for standard genome sequencing and annotation.</title>
        <authorList>
            <consortium name="The Broad Institute Genomics Platform"/>
            <consortium name="The Broad Institute Genome Sequencing Center for Infectious Disease"/>
            <person name="Wu L."/>
            <person name="Ma J."/>
        </authorList>
    </citation>
    <scope>NUCLEOTIDE SEQUENCE [LARGE SCALE GENOMIC DNA]</scope>
    <source>
        <strain evidence="3">JCM 19635</strain>
    </source>
</reference>
<keyword evidence="1" id="KW-1133">Transmembrane helix</keyword>
<proteinExistence type="predicted"/>
<sequence length="122" mass="13065">MHGPGMLLRGIKNGNLSQLDVAADLLQPPRSILLLAAVVVGGLSFAFEEVALVNGWGWLGFIIAFALYGSIGLWLIGARPRSYLLLFSSFKLIATVARSAGAIILGQGVEDWSATRQEQQKV</sequence>
<comment type="caution">
    <text evidence="2">The sequence shown here is derived from an EMBL/GenBank/DDBJ whole genome shotgun (WGS) entry which is preliminary data.</text>
</comment>
<evidence type="ECO:0000313" key="3">
    <source>
        <dbReference type="Proteomes" id="UP001596513"/>
    </source>
</evidence>
<feature type="transmembrane region" description="Helical" evidence="1">
    <location>
        <begin position="83"/>
        <end position="105"/>
    </location>
</feature>
<dbReference type="RefSeq" id="WP_380201591.1">
    <property type="nucleotide sequence ID" value="NZ_JBHTEK010000001.1"/>
</dbReference>
<dbReference type="EMBL" id="JBHTEK010000001">
    <property type="protein sequence ID" value="MFC7667228.1"/>
    <property type="molecule type" value="Genomic_DNA"/>
</dbReference>
<protein>
    <submittedName>
        <fullName evidence="2">Uncharacterized protein</fullName>
    </submittedName>
</protein>